<evidence type="ECO:0000259" key="4">
    <source>
        <dbReference type="PROSITE" id="PS51379"/>
    </source>
</evidence>
<gene>
    <name evidence="5" type="ORF">SAMN02745885_00930</name>
</gene>
<dbReference type="Proteomes" id="UP000189933">
    <property type="component" value="Unassembled WGS sequence"/>
</dbReference>
<dbReference type="PANTHER" id="PTHR43193:SF2">
    <property type="entry name" value="POLYFERREDOXIN PROTEIN FWDF"/>
    <property type="match status" value="1"/>
</dbReference>
<dbReference type="AlphaFoldDB" id="A0A1T4NJH4"/>
<dbReference type="PANTHER" id="PTHR43193">
    <property type="match status" value="1"/>
</dbReference>
<accession>A0A1T4NJH4</accession>
<dbReference type="InterPro" id="IPR017896">
    <property type="entry name" value="4Fe4S_Fe-S-bd"/>
</dbReference>
<dbReference type="Pfam" id="PF12838">
    <property type="entry name" value="Fer4_7"/>
    <property type="match status" value="1"/>
</dbReference>
<reference evidence="6" key="1">
    <citation type="submission" date="2017-02" db="EMBL/GenBank/DDBJ databases">
        <authorList>
            <person name="Varghese N."/>
            <person name="Submissions S."/>
        </authorList>
    </citation>
    <scope>NUCLEOTIDE SEQUENCE [LARGE SCALE GENOMIC DNA]</scope>
    <source>
        <strain evidence="6">DSM 16521</strain>
    </source>
</reference>
<feature type="domain" description="4Fe-4S ferredoxin-type" evidence="4">
    <location>
        <begin position="38"/>
        <end position="68"/>
    </location>
</feature>
<dbReference type="GO" id="GO:0046872">
    <property type="term" value="F:metal ion binding"/>
    <property type="evidence" value="ECO:0007669"/>
    <property type="project" value="UniProtKB-KW"/>
</dbReference>
<evidence type="ECO:0000256" key="3">
    <source>
        <dbReference type="ARBA" id="ARBA00023014"/>
    </source>
</evidence>
<dbReference type="RefSeq" id="WP_078665026.1">
    <property type="nucleotide sequence ID" value="NZ_FUXM01000007.1"/>
</dbReference>
<dbReference type="GO" id="GO:0051536">
    <property type="term" value="F:iron-sulfur cluster binding"/>
    <property type="evidence" value="ECO:0007669"/>
    <property type="project" value="UniProtKB-KW"/>
</dbReference>
<keyword evidence="6" id="KW-1185">Reference proteome</keyword>
<keyword evidence="3" id="KW-0411">Iron-sulfur</keyword>
<keyword evidence="2" id="KW-0408">Iron</keyword>
<evidence type="ECO:0000313" key="6">
    <source>
        <dbReference type="Proteomes" id="UP000189933"/>
    </source>
</evidence>
<organism evidence="5 6">
    <name type="scientific">Carboxydocella sporoproducens DSM 16521</name>
    <dbReference type="NCBI Taxonomy" id="1121270"/>
    <lineage>
        <taxon>Bacteria</taxon>
        <taxon>Bacillati</taxon>
        <taxon>Bacillota</taxon>
        <taxon>Clostridia</taxon>
        <taxon>Eubacteriales</taxon>
        <taxon>Clostridiales Family XVI. Incertae Sedis</taxon>
        <taxon>Carboxydocella</taxon>
    </lineage>
</organism>
<dbReference type="EMBL" id="FUXM01000007">
    <property type="protein sequence ID" value="SJZ79265.1"/>
    <property type="molecule type" value="Genomic_DNA"/>
</dbReference>
<dbReference type="PROSITE" id="PS00198">
    <property type="entry name" value="4FE4S_FER_1"/>
    <property type="match status" value="1"/>
</dbReference>
<dbReference type="InterPro" id="IPR052977">
    <property type="entry name" value="Polyferredoxin-like_ET"/>
</dbReference>
<sequence>MPRVTFREERCKGCELCLHVCPQQIITLAEHFNAMGFHPATVKEMEKCIGCAMCARMCPDVVIEVEKESKEGE</sequence>
<name>A0A1T4NJH4_9FIRM</name>
<keyword evidence="1" id="KW-0479">Metal-binding</keyword>
<evidence type="ECO:0000256" key="2">
    <source>
        <dbReference type="ARBA" id="ARBA00023004"/>
    </source>
</evidence>
<dbReference type="PROSITE" id="PS51379">
    <property type="entry name" value="4FE4S_FER_2"/>
    <property type="match status" value="2"/>
</dbReference>
<dbReference type="InterPro" id="IPR017900">
    <property type="entry name" value="4Fe4S_Fe_S_CS"/>
</dbReference>
<proteinExistence type="predicted"/>
<evidence type="ECO:0000256" key="1">
    <source>
        <dbReference type="ARBA" id="ARBA00022723"/>
    </source>
</evidence>
<dbReference type="Gene3D" id="3.30.70.20">
    <property type="match status" value="1"/>
</dbReference>
<dbReference type="SUPFAM" id="SSF54862">
    <property type="entry name" value="4Fe-4S ferredoxins"/>
    <property type="match status" value="1"/>
</dbReference>
<protein>
    <submittedName>
        <fullName evidence="5">2-oxoglutarate ferredoxin oxidoreductase subunit delta</fullName>
    </submittedName>
</protein>
<dbReference type="OrthoDB" id="9804603at2"/>
<evidence type="ECO:0000313" key="5">
    <source>
        <dbReference type="EMBL" id="SJZ79265.1"/>
    </source>
</evidence>
<feature type="domain" description="4Fe-4S ferredoxin-type" evidence="4">
    <location>
        <begin position="2"/>
        <end position="31"/>
    </location>
</feature>